<proteinExistence type="predicted"/>
<dbReference type="SUPFAM" id="SSF101898">
    <property type="entry name" value="NHL repeat"/>
    <property type="match status" value="1"/>
</dbReference>
<sequence>MLDNNLLLVLLIMLITACGTDQQNSKSADRTRTIEISNELVIGLENEADAITQILGQPVGVLTDKEGNIYIGDKASLTIKVFDKDGNYLKSLGGRGRGPSEFHDINFMGTAPGDNILVLDRGNFRYTTITKEGEYVSDYIIKFENQFYFKDADFIDNKIIGLAYSQASAIESDYSDLPKRNFLKILSTDLNEKEYEFAALSDLEIKDVFSWVYSLLYQGSITLNKESEIIYFSPGIYTGIIYSYKKVDDAEWKLNKKIEGTSPYTTPYILYHSSAEYEENSEYPSARMIGYSGDWHRGRIYSIDAGVHFMPETEKIAHFYGEWREGDTRMEDGNLLDLSVQIFDLDGNIVDQSYLFSLPYDMQPYFPIVNWMDEEENFYMIDYEDSAPVVRRFALDLN</sequence>
<name>A0ABW5JGW3_9BACT</name>
<evidence type="ECO:0000313" key="2">
    <source>
        <dbReference type="Proteomes" id="UP001597460"/>
    </source>
</evidence>
<accession>A0ABW5JGW3</accession>
<dbReference type="Proteomes" id="UP001597460">
    <property type="component" value="Unassembled WGS sequence"/>
</dbReference>
<dbReference type="Pfam" id="PF17170">
    <property type="entry name" value="DUF5128"/>
    <property type="match status" value="1"/>
</dbReference>
<gene>
    <name evidence="1" type="ORF">ACFSVN_05940</name>
</gene>
<evidence type="ECO:0000313" key="1">
    <source>
        <dbReference type="EMBL" id="MFD2531978.1"/>
    </source>
</evidence>
<comment type="caution">
    <text evidence="1">The sequence shown here is derived from an EMBL/GenBank/DDBJ whole genome shotgun (WGS) entry which is preliminary data.</text>
</comment>
<keyword evidence="2" id="KW-1185">Reference proteome</keyword>
<dbReference type="Gene3D" id="2.120.10.30">
    <property type="entry name" value="TolB, C-terminal domain"/>
    <property type="match status" value="1"/>
</dbReference>
<dbReference type="EMBL" id="JBHULI010000022">
    <property type="protein sequence ID" value="MFD2531978.1"/>
    <property type="molecule type" value="Genomic_DNA"/>
</dbReference>
<dbReference type="RefSeq" id="WP_390299992.1">
    <property type="nucleotide sequence ID" value="NZ_JBHULI010000022.1"/>
</dbReference>
<dbReference type="InterPro" id="IPR011042">
    <property type="entry name" value="6-blade_b-propeller_TolB-like"/>
</dbReference>
<organism evidence="1 2">
    <name type="scientific">Gracilimonas halophila</name>
    <dbReference type="NCBI Taxonomy" id="1834464"/>
    <lineage>
        <taxon>Bacteria</taxon>
        <taxon>Pseudomonadati</taxon>
        <taxon>Balneolota</taxon>
        <taxon>Balneolia</taxon>
        <taxon>Balneolales</taxon>
        <taxon>Balneolaceae</taxon>
        <taxon>Gracilimonas</taxon>
    </lineage>
</organism>
<protein>
    <submittedName>
        <fullName evidence="1">6-bladed beta-propeller</fullName>
    </submittedName>
</protein>
<reference evidence="2" key="1">
    <citation type="journal article" date="2019" name="Int. J. Syst. Evol. Microbiol.">
        <title>The Global Catalogue of Microorganisms (GCM) 10K type strain sequencing project: providing services to taxonomists for standard genome sequencing and annotation.</title>
        <authorList>
            <consortium name="The Broad Institute Genomics Platform"/>
            <consortium name="The Broad Institute Genome Sequencing Center for Infectious Disease"/>
            <person name="Wu L."/>
            <person name="Ma J."/>
        </authorList>
    </citation>
    <scope>NUCLEOTIDE SEQUENCE [LARGE SCALE GENOMIC DNA]</scope>
    <source>
        <strain evidence="2">KCTC 52042</strain>
    </source>
</reference>